<protein>
    <submittedName>
        <fullName evidence="2">Uncharacterized protein</fullName>
    </submittedName>
</protein>
<dbReference type="EMBL" id="CP157484">
    <property type="protein sequence ID" value="XBO36718.1"/>
    <property type="molecule type" value="Genomic_DNA"/>
</dbReference>
<feature type="transmembrane region" description="Helical" evidence="1">
    <location>
        <begin position="138"/>
        <end position="160"/>
    </location>
</feature>
<dbReference type="RefSeq" id="WP_406853533.1">
    <property type="nucleotide sequence ID" value="NZ_CP157484.1"/>
</dbReference>
<keyword evidence="1" id="KW-0472">Membrane</keyword>
<sequence>MPIPVDSPTLTLAADDLVDWLELTALFSPFGLARLDALLGSLQELEETAEDDIGERDRRREQRIESLENEVEFRRRTLGDTYPFELDESGEELILNENWREPRFSFYMICLITTHVSGSTILALPPTGDLLTQLRNKIFQIVATLGLAGLATGPAFSVGWPRQSRETIIELLTRAAAMGGGFSVRNPPSAYVSPHEKDGGVDVIAWTAEGMPPPTAFFFGQTASGRNWRDKPVKEHARVFGQAYMFDHMTGNRVYVTIIPYRVFDDAFWNTLHQFHMAILDRLRLPRRAWQGFQLATQGVSIDGSERVHELTRWLGEYLDYANAS</sequence>
<proteinExistence type="predicted"/>
<feature type="transmembrane region" description="Helical" evidence="1">
    <location>
        <begin position="104"/>
        <end position="126"/>
    </location>
</feature>
<evidence type="ECO:0000313" key="2">
    <source>
        <dbReference type="EMBL" id="XBO36718.1"/>
    </source>
</evidence>
<accession>A0AAU7J8M7</accession>
<keyword evidence="1" id="KW-1133">Transmembrane helix</keyword>
<organism evidence="2">
    <name type="scientific">Alsobacter sp. KACC 23698</name>
    <dbReference type="NCBI Taxonomy" id="3149229"/>
    <lineage>
        <taxon>Bacteria</taxon>
        <taxon>Pseudomonadati</taxon>
        <taxon>Pseudomonadota</taxon>
        <taxon>Alphaproteobacteria</taxon>
        <taxon>Hyphomicrobiales</taxon>
        <taxon>Alsobacteraceae</taxon>
        <taxon>Alsobacter</taxon>
    </lineage>
</organism>
<name>A0AAU7J8M7_9HYPH</name>
<reference evidence="2" key="1">
    <citation type="submission" date="2024-05" db="EMBL/GenBank/DDBJ databases">
        <authorList>
            <person name="Kim S."/>
            <person name="Heo J."/>
            <person name="Choi H."/>
            <person name="Choi Y."/>
            <person name="Kwon S.-W."/>
            <person name="Kim Y."/>
        </authorList>
    </citation>
    <scope>NUCLEOTIDE SEQUENCE</scope>
    <source>
        <strain evidence="2">KACC 23698</strain>
    </source>
</reference>
<evidence type="ECO:0000256" key="1">
    <source>
        <dbReference type="SAM" id="Phobius"/>
    </source>
</evidence>
<keyword evidence="1" id="KW-0812">Transmembrane</keyword>
<gene>
    <name evidence="2" type="ORF">ABEG18_13250</name>
</gene>
<dbReference type="AlphaFoldDB" id="A0AAU7J8M7"/>